<feature type="compositionally biased region" description="Basic residues" evidence="6">
    <location>
        <begin position="1048"/>
        <end position="1058"/>
    </location>
</feature>
<evidence type="ECO:0000313" key="7">
    <source>
        <dbReference type="EMBL" id="KAL2264850.1"/>
    </source>
</evidence>
<proteinExistence type="inferred from homology"/>
<dbReference type="Proteomes" id="UP001600064">
    <property type="component" value="Unassembled WGS sequence"/>
</dbReference>
<accession>A0ABR4D3A2</accession>
<reference evidence="7 8" key="1">
    <citation type="journal article" date="2024" name="Commun. Biol.">
        <title>Comparative genomic analysis of thermophilic fungi reveals convergent evolutionary adaptations and gene losses.</title>
        <authorList>
            <person name="Steindorff A.S."/>
            <person name="Aguilar-Pontes M.V."/>
            <person name="Robinson A.J."/>
            <person name="Andreopoulos B."/>
            <person name="LaButti K."/>
            <person name="Kuo A."/>
            <person name="Mondo S."/>
            <person name="Riley R."/>
            <person name="Otillar R."/>
            <person name="Haridas S."/>
            <person name="Lipzen A."/>
            <person name="Grimwood J."/>
            <person name="Schmutz J."/>
            <person name="Clum A."/>
            <person name="Reid I.D."/>
            <person name="Moisan M.C."/>
            <person name="Butler G."/>
            <person name="Nguyen T.T.M."/>
            <person name="Dewar K."/>
            <person name="Conant G."/>
            <person name="Drula E."/>
            <person name="Henrissat B."/>
            <person name="Hansel C."/>
            <person name="Singer S."/>
            <person name="Hutchinson M.I."/>
            <person name="de Vries R.P."/>
            <person name="Natvig D.O."/>
            <person name="Powell A.J."/>
            <person name="Tsang A."/>
            <person name="Grigoriev I.V."/>
        </authorList>
    </citation>
    <scope>NUCLEOTIDE SEQUENCE [LARGE SCALE GENOMIC DNA]</scope>
    <source>
        <strain evidence="7 8">ATCC 22073</strain>
    </source>
</reference>
<dbReference type="Pfam" id="PF13041">
    <property type="entry name" value="PPR_2"/>
    <property type="match status" value="2"/>
</dbReference>
<evidence type="ECO:0000256" key="6">
    <source>
        <dbReference type="SAM" id="MobiDB-lite"/>
    </source>
</evidence>
<comment type="subunit">
    <text evidence="4">Binds to mitochondrial small subunit 15S rRNA.</text>
</comment>
<dbReference type="EMBL" id="JAZGUE010000007">
    <property type="protein sequence ID" value="KAL2264850.1"/>
    <property type="molecule type" value="Genomic_DNA"/>
</dbReference>
<comment type="similarity">
    <text evidence="1">Belongs to the CCM1 family.</text>
</comment>
<dbReference type="GeneID" id="98128818"/>
<feature type="compositionally biased region" description="Basic and acidic residues" evidence="6">
    <location>
        <begin position="830"/>
        <end position="871"/>
    </location>
</feature>
<feature type="region of interest" description="Disordered" evidence="6">
    <location>
        <begin position="821"/>
        <end position="898"/>
    </location>
</feature>
<feature type="region of interest" description="Disordered" evidence="6">
    <location>
        <begin position="1108"/>
        <end position="1130"/>
    </location>
</feature>
<sequence>MLRQAARVTRICVASSRPLQWPPHLAPACPRLRHVRLLQTSPCLGFPEAQPTHSAEPPCIIDAAGPPSARTDPNARQPPGTDPFPSPAEQHLPQNQHANTDPRDAQPGLVRKEDNTKRWRPARPFLREYSKKVGVNLKDILKDVEAWDKEFGAIWERLEDRREWRKFGFEQHSIGTQLLEELLASKTIHDMSVLWSTKSAETRRCWPSVMMECMKLYPDKTSEVLQATLRADEAPPWIVSDIFCFLVQWPACLPPHRQREQQEKLPGLVSLVLKEGVSTKFWFRQWVLGKIFSVCSAPTAAALHAELNQYQHLLHWNTKFHLARALAEDVAFKPAALEILEETIKQGRRRPQDRRCEALATSILTIPADWDKGQGSPVDPQVIIQAFERLIGLGLSPNIVTCTAMMRTFCVSGQLGAAWRIYGIIKSQGMPLDAHVFTALLDGANRTCSLDAAVRVLEEVPHDVWQSPVMWTELLDTILTLASFEARTKGPRTVSPVPAFRTMLEVYAKFFKLQHLQHILSHDLRGVLAATPRQEDVDHCEWKLRLSSFLDELPVASPDNLATPDIRILSIMLIAYVRSFSTVYPVLSFYSRFRNLLKERDPIALALTSHNTLVFDTILHALVDQAGMLRVAVDIVNDMMSSAEGSAVSAESDDTISTTIAELREREAKNTQDPIMATGEVERAADAAPTQQSHSAGHHKPGHPIVRLPAPSVYTWSILMQAFLRQRRKHQAMRVLRVMRALGVEPDRVTYNILVYSYSAAQKTQGVIETLDQLDHAGYHPDAHTFRGVSKLEDPEPALQLMETRAAERAAQRWREINDSTAAALPQARPENEAKEQGEAAAENKEARQEPSNEQAEKAIADKQQSREHTGQRRRIKERHAAEAPKTTPQPAQQPSKEEVLANARAFLERLDQSRRIKLQRIAKERMERITRLPLLHEDLIMRMTSFPRLRDWEDFVVRYQLDPYVFKVSDRERRARLRFEGGEVESQETAEPLAATSYAVEDMSTEELESLMQGYEDMAIAKKPAATTTTTMTTTTTTARKGSAPPKPHRSSSHQHHQHQERQQQEQQQQQQQQPERPAVHPGDLPPVASHAPKSLYWDGFYEELFQPSETPRSKDLDPSAAEAGSQEA</sequence>
<comment type="caution">
    <text evidence="7">The sequence shown here is derived from an EMBL/GenBank/DDBJ whole genome shotgun (WGS) entry which is preliminary data.</text>
</comment>
<feature type="compositionally biased region" description="Basic and acidic residues" evidence="6">
    <location>
        <begin position="100"/>
        <end position="117"/>
    </location>
</feature>
<feature type="region of interest" description="Disordered" evidence="6">
    <location>
        <begin position="48"/>
        <end position="117"/>
    </location>
</feature>
<evidence type="ECO:0000256" key="2">
    <source>
        <dbReference type="ARBA" id="ARBA00022737"/>
    </source>
</evidence>
<protein>
    <recommendedName>
        <fullName evidence="9">Pentatricopeptide repeat protein</fullName>
    </recommendedName>
</protein>
<gene>
    <name evidence="7" type="ORF">VTJ83DRAFT_7360</name>
</gene>
<evidence type="ECO:0008006" key="9">
    <source>
        <dbReference type="Google" id="ProtNLM"/>
    </source>
</evidence>
<dbReference type="PANTHER" id="PTHR47447:SF17">
    <property type="entry name" value="OS12G0638900 PROTEIN"/>
    <property type="match status" value="1"/>
</dbReference>
<evidence type="ECO:0000256" key="3">
    <source>
        <dbReference type="ARBA" id="ARBA00044493"/>
    </source>
</evidence>
<dbReference type="PROSITE" id="PS51375">
    <property type="entry name" value="PPR"/>
    <property type="match status" value="3"/>
</dbReference>
<organism evidence="7 8">
    <name type="scientific">Remersonia thermophila</name>
    <dbReference type="NCBI Taxonomy" id="72144"/>
    <lineage>
        <taxon>Eukaryota</taxon>
        <taxon>Fungi</taxon>
        <taxon>Dikarya</taxon>
        <taxon>Ascomycota</taxon>
        <taxon>Pezizomycotina</taxon>
        <taxon>Sordariomycetes</taxon>
        <taxon>Sordariomycetidae</taxon>
        <taxon>Sordariales</taxon>
        <taxon>Sordariales incertae sedis</taxon>
        <taxon>Remersonia</taxon>
    </lineage>
</organism>
<feature type="region of interest" description="Disordered" evidence="6">
    <location>
        <begin position="1027"/>
        <end position="1094"/>
    </location>
</feature>
<dbReference type="InterPro" id="IPR002885">
    <property type="entry name" value="PPR_rpt"/>
</dbReference>
<dbReference type="NCBIfam" id="TIGR00756">
    <property type="entry name" value="PPR"/>
    <property type="match status" value="2"/>
</dbReference>
<feature type="repeat" description="PPR" evidence="5">
    <location>
        <begin position="712"/>
        <end position="746"/>
    </location>
</feature>
<evidence type="ECO:0000256" key="1">
    <source>
        <dbReference type="ARBA" id="ARBA00006192"/>
    </source>
</evidence>
<evidence type="ECO:0000313" key="8">
    <source>
        <dbReference type="Proteomes" id="UP001600064"/>
    </source>
</evidence>
<dbReference type="Gene3D" id="1.25.40.10">
    <property type="entry name" value="Tetratricopeptide repeat domain"/>
    <property type="match status" value="2"/>
</dbReference>
<evidence type="ECO:0000256" key="5">
    <source>
        <dbReference type="PROSITE-ProRule" id="PRU00708"/>
    </source>
</evidence>
<comment type="function">
    <text evidence="3">Regulates mitochondrial small subunit maturation by controlling 15S rRNA 5'-end processing. Localizes to the 5' precursor of the 15S rRNA in a position that is subsequently occupied by mS47 in the mature yeast mtSSU. Uses structure and sequence-specific RNA recognition, binding to a single-stranded region of the precursor and specifically recognizing bases -6 to -1. The exchange of Ccm1 for mS47 is coupled to the irreversible removal of precursor rRNA that is accompanied by conformational changes of the mitoribosomal proteins uS5m and mS26. These conformational changes signal completion of 5'-end rRNA processing through protection of the mature 5'-end of the 15S rRNA and stabilization of mS47. The removal of the 5' precursor together with the dissociation of Ccm1 may be catalyzed by the 5'-3' exoribonuclease Pet127. Involved in the specific removal of group I introns in mitochondrial encoded transcripts.</text>
</comment>
<feature type="repeat" description="PPR" evidence="5">
    <location>
        <begin position="747"/>
        <end position="781"/>
    </location>
</feature>
<keyword evidence="2" id="KW-0677">Repeat</keyword>
<dbReference type="PANTHER" id="PTHR47447">
    <property type="entry name" value="OS03G0856100 PROTEIN"/>
    <property type="match status" value="1"/>
</dbReference>
<dbReference type="RefSeq" id="XP_070863577.1">
    <property type="nucleotide sequence ID" value="XM_071014174.1"/>
</dbReference>
<feature type="compositionally biased region" description="Low complexity" evidence="6">
    <location>
        <begin position="1028"/>
        <end position="1039"/>
    </location>
</feature>
<keyword evidence="8" id="KW-1185">Reference proteome</keyword>
<feature type="repeat" description="PPR" evidence="5">
    <location>
        <begin position="398"/>
        <end position="432"/>
    </location>
</feature>
<feature type="compositionally biased region" description="Low complexity" evidence="6">
    <location>
        <begin position="1066"/>
        <end position="1078"/>
    </location>
</feature>
<feature type="compositionally biased region" description="Low complexity" evidence="6">
    <location>
        <begin position="884"/>
        <end position="895"/>
    </location>
</feature>
<dbReference type="InterPro" id="IPR011990">
    <property type="entry name" value="TPR-like_helical_dom_sf"/>
</dbReference>
<evidence type="ECO:0000256" key="4">
    <source>
        <dbReference type="ARBA" id="ARBA00044511"/>
    </source>
</evidence>
<name>A0ABR4D3A2_9PEZI</name>
<feature type="region of interest" description="Disordered" evidence="6">
    <location>
        <begin position="683"/>
        <end position="704"/>
    </location>
</feature>